<evidence type="ECO:0000256" key="6">
    <source>
        <dbReference type="ARBA" id="ARBA00023015"/>
    </source>
</evidence>
<organism evidence="12 13">
    <name type="scientific">Dendrobium catenatum</name>
    <dbReference type="NCBI Taxonomy" id="906689"/>
    <lineage>
        <taxon>Eukaryota</taxon>
        <taxon>Viridiplantae</taxon>
        <taxon>Streptophyta</taxon>
        <taxon>Embryophyta</taxon>
        <taxon>Tracheophyta</taxon>
        <taxon>Spermatophyta</taxon>
        <taxon>Magnoliopsida</taxon>
        <taxon>Liliopsida</taxon>
        <taxon>Asparagales</taxon>
        <taxon>Orchidaceae</taxon>
        <taxon>Epidendroideae</taxon>
        <taxon>Malaxideae</taxon>
        <taxon>Dendrobiinae</taxon>
        <taxon>Dendrobium</taxon>
    </lineage>
</organism>
<reference evidence="12 13" key="1">
    <citation type="journal article" date="2016" name="Sci. Rep.">
        <title>The Dendrobium catenatum Lindl. genome sequence provides insights into polysaccharide synthase, floral development and adaptive evolution.</title>
        <authorList>
            <person name="Zhang G.Q."/>
            <person name="Xu Q."/>
            <person name="Bian C."/>
            <person name="Tsai W.C."/>
            <person name="Yeh C.M."/>
            <person name="Liu K.W."/>
            <person name="Yoshida K."/>
            <person name="Zhang L.S."/>
            <person name="Chang S.B."/>
            <person name="Chen F."/>
            <person name="Shi Y."/>
            <person name="Su Y.Y."/>
            <person name="Zhang Y.Q."/>
            <person name="Chen L.J."/>
            <person name="Yin Y."/>
            <person name="Lin M."/>
            <person name="Huang H."/>
            <person name="Deng H."/>
            <person name="Wang Z.W."/>
            <person name="Zhu S.L."/>
            <person name="Zhao X."/>
            <person name="Deng C."/>
            <person name="Niu S.C."/>
            <person name="Huang J."/>
            <person name="Wang M."/>
            <person name="Liu G.H."/>
            <person name="Yang H.J."/>
            <person name="Xiao X.J."/>
            <person name="Hsiao Y.Y."/>
            <person name="Wu W.L."/>
            <person name="Chen Y.Y."/>
            <person name="Mitsuda N."/>
            <person name="Ohme-Takagi M."/>
            <person name="Luo Y.B."/>
            <person name="Van de Peer Y."/>
            <person name="Liu Z.J."/>
        </authorList>
    </citation>
    <scope>NUCLEOTIDE SEQUENCE [LARGE SCALE GENOMIC DNA]</scope>
    <source>
        <tissue evidence="12">The whole plant</tissue>
    </source>
</reference>
<keyword evidence="7" id="KW-0804">Transcription</keyword>
<evidence type="ECO:0000256" key="2">
    <source>
        <dbReference type="ARBA" id="ARBA00022723"/>
    </source>
</evidence>
<dbReference type="OrthoDB" id="6077919at2759"/>
<evidence type="ECO:0000313" key="12">
    <source>
        <dbReference type="EMBL" id="PKU82900.1"/>
    </source>
</evidence>
<evidence type="ECO:0000259" key="11">
    <source>
        <dbReference type="PROSITE" id="PS50157"/>
    </source>
</evidence>
<feature type="region of interest" description="Disordered" evidence="10">
    <location>
        <begin position="152"/>
        <end position="174"/>
    </location>
</feature>
<accession>A0A2I0X4S2</accession>
<feature type="compositionally biased region" description="Low complexity" evidence="10">
    <location>
        <begin position="204"/>
        <end position="225"/>
    </location>
</feature>
<protein>
    <submittedName>
        <fullName evidence="12">Zinc finger protein ZAT5</fullName>
    </submittedName>
</protein>
<dbReference type="GO" id="GO:0005634">
    <property type="term" value="C:nucleus"/>
    <property type="evidence" value="ECO:0007669"/>
    <property type="project" value="UniProtKB-SubCell"/>
</dbReference>
<evidence type="ECO:0000256" key="1">
    <source>
        <dbReference type="ARBA" id="ARBA00004123"/>
    </source>
</evidence>
<keyword evidence="2" id="KW-0479">Metal-binding</keyword>
<dbReference type="PROSITE" id="PS50157">
    <property type="entry name" value="ZINC_FINGER_C2H2_2"/>
    <property type="match status" value="2"/>
</dbReference>
<evidence type="ECO:0000256" key="3">
    <source>
        <dbReference type="ARBA" id="ARBA00022737"/>
    </source>
</evidence>
<sequence length="248" mass="27041">MDAGEEAIVVPHAIKRRRTKRKKQFPVTMAPTSSSSSEEKDMANCLILLAGGPPPKKIKSKTVAPNGKAKVIFFVCKTCNKCFPTFQALGGHRTSHKKHPITPVKEKKTGEIEEDSIQLTMNSFPNSNNAKAARVHECVTCGAVFSSGQALGGHMRRHRQTSLPEPVEAKKEAKNKKENIVMSLDLNLPASEDDNILSAGGELPRSTSPAAPSSFSFESKPPLLSMSLFWIAPTDEQPEDQSEDDSLF</sequence>
<dbReference type="EMBL" id="KZ502155">
    <property type="protein sequence ID" value="PKU82900.1"/>
    <property type="molecule type" value="Genomic_DNA"/>
</dbReference>
<keyword evidence="5" id="KW-0862">Zinc</keyword>
<dbReference type="AlphaFoldDB" id="A0A2I0X4S2"/>
<dbReference type="SUPFAM" id="SSF57667">
    <property type="entry name" value="beta-beta-alpha zinc fingers"/>
    <property type="match status" value="1"/>
</dbReference>
<proteinExistence type="predicted"/>
<evidence type="ECO:0000256" key="4">
    <source>
        <dbReference type="ARBA" id="ARBA00022771"/>
    </source>
</evidence>
<dbReference type="Gene3D" id="3.30.160.60">
    <property type="entry name" value="Classic Zinc Finger"/>
    <property type="match status" value="1"/>
</dbReference>
<dbReference type="STRING" id="906689.A0A2I0X4S2"/>
<dbReference type="InterPro" id="IPR013087">
    <property type="entry name" value="Znf_C2H2_type"/>
</dbReference>
<evidence type="ECO:0000313" key="13">
    <source>
        <dbReference type="Proteomes" id="UP000233837"/>
    </source>
</evidence>
<comment type="subcellular location">
    <subcellularLocation>
        <location evidence="1">Nucleus</location>
    </subcellularLocation>
</comment>
<keyword evidence="3" id="KW-0677">Repeat</keyword>
<dbReference type="InterPro" id="IPR036236">
    <property type="entry name" value="Znf_C2H2_sf"/>
</dbReference>
<feature type="region of interest" description="Disordered" evidence="10">
    <location>
        <begin position="193"/>
        <end position="248"/>
    </location>
</feature>
<dbReference type="Pfam" id="PF13912">
    <property type="entry name" value="zf-C2H2_6"/>
    <property type="match status" value="2"/>
</dbReference>
<evidence type="ECO:0000256" key="10">
    <source>
        <dbReference type="SAM" id="MobiDB-lite"/>
    </source>
</evidence>
<dbReference type="PANTHER" id="PTHR26374:SF466">
    <property type="entry name" value="OS09G0122000 PROTEIN"/>
    <property type="match status" value="1"/>
</dbReference>
<keyword evidence="8" id="KW-0539">Nucleus</keyword>
<dbReference type="GO" id="GO:0008270">
    <property type="term" value="F:zinc ion binding"/>
    <property type="evidence" value="ECO:0007669"/>
    <property type="project" value="UniProtKB-KW"/>
</dbReference>
<reference evidence="12 13" key="2">
    <citation type="journal article" date="2017" name="Nature">
        <title>The Apostasia genome and the evolution of orchids.</title>
        <authorList>
            <person name="Zhang G.Q."/>
            <person name="Liu K.W."/>
            <person name="Li Z."/>
            <person name="Lohaus R."/>
            <person name="Hsiao Y.Y."/>
            <person name="Niu S.C."/>
            <person name="Wang J.Y."/>
            <person name="Lin Y.C."/>
            <person name="Xu Q."/>
            <person name="Chen L.J."/>
            <person name="Yoshida K."/>
            <person name="Fujiwara S."/>
            <person name="Wang Z.W."/>
            <person name="Zhang Y.Q."/>
            <person name="Mitsuda N."/>
            <person name="Wang M."/>
            <person name="Liu G.H."/>
            <person name="Pecoraro L."/>
            <person name="Huang H.X."/>
            <person name="Xiao X.J."/>
            <person name="Lin M."/>
            <person name="Wu X.Y."/>
            <person name="Wu W.L."/>
            <person name="Chen Y.Y."/>
            <person name="Chang S.B."/>
            <person name="Sakamoto S."/>
            <person name="Ohme-Takagi M."/>
            <person name="Yagi M."/>
            <person name="Zeng S.J."/>
            <person name="Shen C.Y."/>
            <person name="Yeh C.M."/>
            <person name="Luo Y.B."/>
            <person name="Tsai W.C."/>
            <person name="Van de Peer Y."/>
            <person name="Liu Z.J."/>
        </authorList>
    </citation>
    <scope>NUCLEOTIDE SEQUENCE [LARGE SCALE GENOMIC DNA]</scope>
    <source>
        <tissue evidence="12">The whole plant</tissue>
    </source>
</reference>
<feature type="domain" description="C2H2-type" evidence="11">
    <location>
        <begin position="74"/>
        <end position="101"/>
    </location>
</feature>
<evidence type="ECO:0000256" key="5">
    <source>
        <dbReference type="ARBA" id="ARBA00022833"/>
    </source>
</evidence>
<evidence type="ECO:0000256" key="7">
    <source>
        <dbReference type="ARBA" id="ARBA00023163"/>
    </source>
</evidence>
<keyword evidence="6" id="KW-0805">Transcription regulation</keyword>
<feature type="compositionally biased region" description="Acidic residues" evidence="10">
    <location>
        <begin position="236"/>
        <end position="248"/>
    </location>
</feature>
<feature type="domain" description="C2H2-type" evidence="11">
    <location>
        <begin position="136"/>
        <end position="158"/>
    </location>
</feature>
<evidence type="ECO:0000256" key="8">
    <source>
        <dbReference type="ARBA" id="ARBA00023242"/>
    </source>
</evidence>
<evidence type="ECO:0000256" key="9">
    <source>
        <dbReference type="PROSITE-ProRule" id="PRU00042"/>
    </source>
</evidence>
<dbReference type="SMART" id="SM00355">
    <property type="entry name" value="ZnF_C2H2"/>
    <property type="match status" value="2"/>
</dbReference>
<feature type="region of interest" description="Disordered" evidence="10">
    <location>
        <begin position="17"/>
        <end position="38"/>
    </location>
</feature>
<dbReference type="PROSITE" id="PS00028">
    <property type="entry name" value="ZINC_FINGER_C2H2_1"/>
    <property type="match status" value="2"/>
</dbReference>
<gene>
    <name evidence="12" type="primary">ZAT5</name>
    <name evidence="12" type="ORF">MA16_Dca006198</name>
</gene>
<dbReference type="Proteomes" id="UP000233837">
    <property type="component" value="Unassembled WGS sequence"/>
</dbReference>
<keyword evidence="4 9" id="KW-0863">Zinc-finger</keyword>
<keyword evidence="13" id="KW-1185">Reference proteome</keyword>
<name>A0A2I0X4S2_9ASPA</name>
<dbReference type="PANTHER" id="PTHR26374">
    <property type="entry name" value="ZINC FINGER PROTEIN ZAT5"/>
    <property type="match status" value="1"/>
</dbReference>